<keyword evidence="1 3" id="KW-0808">Transferase</keyword>
<dbReference type="AlphaFoldDB" id="A0A1T4LSY2"/>
<dbReference type="Gene3D" id="3.40.50.2000">
    <property type="entry name" value="Glycogen Phosphorylase B"/>
    <property type="match status" value="2"/>
</dbReference>
<proteinExistence type="predicted"/>
<evidence type="ECO:0000256" key="1">
    <source>
        <dbReference type="ARBA" id="ARBA00022679"/>
    </source>
</evidence>
<dbReference type="EMBL" id="FUWX01000007">
    <property type="protein sequence ID" value="SJZ57638.1"/>
    <property type="molecule type" value="Genomic_DNA"/>
</dbReference>
<evidence type="ECO:0000259" key="2">
    <source>
        <dbReference type="Pfam" id="PF00534"/>
    </source>
</evidence>
<sequence length="408" mass="47624">MNILFLFLRHSEKKEDSTLTKDISDEFHKKGHNVIVATLLEKKENKKTQLKLENGYRVLRVRTGNYFDSVSKLEKGITALTMPFILKKEIINRFKNEKIDLIFTHTPFISNSYLINSLKKEFNCKSCLHLWDIFPQNAKDLKLLNNRLLLKYFRKKEIKMYEAFDYIGCMSKGNLEYINNKNNLKSKTFILKNWAKSMEKIIINKSKIREQYGYKDSDVILVFGGNMGKPQKLENILLLAERVKDIKNIKFLFIGKGTEKEKLETIKKEKNLENINFLNYVPREDYEKLTGACDIGVVSLDERFTVPNFPSKTTDYFKLNLPILASLDKCGAKDYGKFLQEEVKGGLYSLAGNTEELYKNLIKLYKDKDLRETLGNNGRKYYEENLGVDKAYETIMKEIHRIKGESNV</sequence>
<gene>
    <name evidence="3" type="ORF">SAMN02745174_00944</name>
</gene>
<reference evidence="3 4" key="1">
    <citation type="submission" date="2017-02" db="EMBL/GenBank/DDBJ databases">
        <authorList>
            <person name="Peterson S.W."/>
        </authorList>
    </citation>
    <scope>NUCLEOTIDE SEQUENCE [LARGE SCALE GENOMIC DNA]</scope>
    <source>
        <strain evidence="3 4">ATCC 700028</strain>
    </source>
</reference>
<name>A0A1T4LSY2_9FUSO</name>
<dbReference type="Proteomes" id="UP000191153">
    <property type="component" value="Unassembled WGS sequence"/>
</dbReference>
<dbReference type="GO" id="GO:0016757">
    <property type="term" value="F:glycosyltransferase activity"/>
    <property type="evidence" value="ECO:0007669"/>
    <property type="project" value="InterPro"/>
</dbReference>
<dbReference type="SUPFAM" id="SSF53756">
    <property type="entry name" value="UDP-Glycosyltransferase/glycogen phosphorylase"/>
    <property type="match status" value="1"/>
</dbReference>
<evidence type="ECO:0000313" key="3">
    <source>
        <dbReference type="EMBL" id="SJZ57638.1"/>
    </source>
</evidence>
<organism evidence="3 4">
    <name type="scientific">Cetobacterium ceti</name>
    <dbReference type="NCBI Taxonomy" id="180163"/>
    <lineage>
        <taxon>Bacteria</taxon>
        <taxon>Fusobacteriati</taxon>
        <taxon>Fusobacteriota</taxon>
        <taxon>Fusobacteriia</taxon>
        <taxon>Fusobacteriales</taxon>
        <taxon>Fusobacteriaceae</taxon>
        <taxon>Cetobacterium</taxon>
    </lineage>
</organism>
<dbReference type="PANTHER" id="PTHR46401:SF2">
    <property type="entry name" value="GLYCOSYLTRANSFERASE WBBK-RELATED"/>
    <property type="match status" value="1"/>
</dbReference>
<accession>A0A1T4LSY2</accession>
<dbReference type="GO" id="GO:0009103">
    <property type="term" value="P:lipopolysaccharide biosynthetic process"/>
    <property type="evidence" value="ECO:0007669"/>
    <property type="project" value="TreeGrafter"/>
</dbReference>
<keyword evidence="4" id="KW-1185">Reference proteome</keyword>
<protein>
    <submittedName>
        <fullName evidence="3">Glycosyltransferase involved in cell wall bisynthesis</fullName>
    </submittedName>
</protein>
<dbReference type="InterPro" id="IPR001296">
    <property type="entry name" value="Glyco_trans_1"/>
</dbReference>
<dbReference type="OrthoDB" id="9801697at2"/>
<dbReference type="CDD" id="cd03794">
    <property type="entry name" value="GT4_WbuB-like"/>
    <property type="match status" value="1"/>
</dbReference>
<feature type="domain" description="Glycosyl transferase family 1" evidence="2">
    <location>
        <begin position="205"/>
        <end position="380"/>
    </location>
</feature>
<evidence type="ECO:0000313" key="4">
    <source>
        <dbReference type="Proteomes" id="UP000191153"/>
    </source>
</evidence>
<dbReference type="Pfam" id="PF00534">
    <property type="entry name" value="Glycos_transf_1"/>
    <property type="match status" value="1"/>
</dbReference>
<dbReference type="STRING" id="180163.SAMN02745174_00944"/>
<dbReference type="PANTHER" id="PTHR46401">
    <property type="entry name" value="GLYCOSYLTRANSFERASE WBBK-RELATED"/>
    <property type="match status" value="1"/>
</dbReference>
<dbReference type="RefSeq" id="WP_078693461.1">
    <property type="nucleotide sequence ID" value="NZ_FUWX01000007.1"/>
</dbReference>